<evidence type="ECO:0000313" key="2">
    <source>
        <dbReference type="Proteomes" id="UP000236569"/>
    </source>
</evidence>
<reference evidence="2" key="1">
    <citation type="submission" date="2018-01" db="EMBL/GenBank/DDBJ databases">
        <title>Draft Genome Sequence of the Radioresistant Bacterium Deinococcus aerius TR0125, Isolated from the Higher Atmosphere above Japan.</title>
        <authorList>
            <person name="Satoh K."/>
            <person name="Arai H."/>
            <person name="Sanzen T."/>
            <person name="Kawaguchi Y."/>
            <person name="Hayashi H."/>
            <person name="Yokobori S."/>
            <person name="Yamagishi A."/>
            <person name="Oono Y."/>
            <person name="Narumi I."/>
        </authorList>
    </citation>
    <scope>NUCLEOTIDE SEQUENCE [LARGE SCALE GENOMIC DNA]</scope>
    <source>
        <strain evidence="2">TR0125</strain>
    </source>
</reference>
<accession>A0A2I9CVB8</accession>
<proteinExistence type="predicted"/>
<sequence>MLSIILTLFVLALGCFLIDAALQARKRIPAPAVGAGWRDGDLLAVRHSLVSRELNWTRTPEQLRDCARHRWDCGEHWEARVLLELAQVREIELRLHGEGVWDRRVAGRSVRARAQVRGVA</sequence>
<dbReference type="AlphaFoldDB" id="A0A2I9CVB8"/>
<protein>
    <submittedName>
        <fullName evidence="1">Uncharacterized protein</fullName>
    </submittedName>
</protein>
<dbReference type="RefSeq" id="WP_103129286.1">
    <property type="nucleotide sequence ID" value="NZ_BFAG01000006.1"/>
</dbReference>
<name>A0A2I9CVB8_9DEIO</name>
<gene>
    <name evidence="1" type="ORF">DAERI_060134</name>
</gene>
<dbReference type="EMBL" id="BFAG01000006">
    <property type="protein sequence ID" value="GBF05874.1"/>
    <property type="molecule type" value="Genomic_DNA"/>
</dbReference>
<dbReference type="Proteomes" id="UP000236569">
    <property type="component" value="Unassembled WGS sequence"/>
</dbReference>
<organism evidence="1 2">
    <name type="scientific">Deinococcus aerius</name>
    <dbReference type="NCBI Taxonomy" id="200253"/>
    <lineage>
        <taxon>Bacteria</taxon>
        <taxon>Thermotogati</taxon>
        <taxon>Deinococcota</taxon>
        <taxon>Deinococci</taxon>
        <taxon>Deinococcales</taxon>
        <taxon>Deinococcaceae</taxon>
        <taxon>Deinococcus</taxon>
    </lineage>
</organism>
<comment type="caution">
    <text evidence="1">The sequence shown here is derived from an EMBL/GenBank/DDBJ whole genome shotgun (WGS) entry which is preliminary data.</text>
</comment>
<keyword evidence="2" id="KW-1185">Reference proteome</keyword>
<evidence type="ECO:0000313" key="1">
    <source>
        <dbReference type="EMBL" id="GBF05874.1"/>
    </source>
</evidence>